<dbReference type="GO" id="GO:0015074">
    <property type="term" value="P:DNA integration"/>
    <property type="evidence" value="ECO:0007669"/>
    <property type="project" value="InterPro"/>
</dbReference>
<dbReference type="Gene3D" id="3.30.420.10">
    <property type="entry name" value="Ribonuclease H-like superfamily/Ribonuclease H"/>
    <property type="match status" value="1"/>
</dbReference>
<dbReference type="PANTHER" id="PTHR37984:SF5">
    <property type="entry name" value="PROTEIN NYNRIN-LIKE"/>
    <property type="match status" value="1"/>
</dbReference>
<dbReference type="GO" id="GO:0006508">
    <property type="term" value="P:proteolysis"/>
    <property type="evidence" value="ECO:0007669"/>
    <property type="project" value="InterPro"/>
</dbReference>
<dbReference type="InterPro" id="IPR012337">
    <property type="entry name" value="RNaseH-like_sf"/>
</dbReference>
<dbReference type="PANTHER" id="PTHR37984">
    <property type="entry name" value="PROTEIN CBG26694"/>
    <property type="match status" value="1"/>
</dbReference>
<keyword evidence="4" id="KW-0255">Endonuclease</keyword>
<dbReference type="GO" id="GO:0004519">
    <property type="term" value="F:endonuclease activity"/>
    <property type="evidence" value="ECO:0007669"/>
    <property type="project" value="UniProtKB-KW"/>
</dbReference>
<feature type="region of interest" description="Disordered" evidence="8">
    <location>
        <begin position="212"/>
        <end position="234"/>
    </location>
</feature>
<feature type="domain" description="Integrase catalytic" evidence="9">
    <location>
        <begin position="337"/>
        <end position="461"/>
    </location>
</feature>
<dbReference type="SUPFAM" id="SSF53098">
    <property type="entry name" value="Ribonuclease H-like"/>
    <property type="match status" value="1"/>
</dbReference>
<dbReference type="InterPro" id="IPR001584">
    <property type="entry name" value="Integrase_cat-core"/>
</dbReference>
<accession>A0A5C6N1Z3</accession>
<keyword evidence="5" id="KW-0378">Hydrolase</keyword>
<evidence type="ECO:0000313" key="10">
    <source>
        <dbReference type="EMBL" id="TWW61029.1"/>
    </source>
</evidence>
<keyword evidence="6" id="KW-0695">RNA-directed DNA polymerase</keyword>
<organism evidence="10 11">
    <name type="scientific">Takifugu flavidus</name>
    <name type="common">sansaifugu</name>
    <dbReference type="NCBI Taxonomy" id="433684"/>
    <lineage>
        <taxon>Eukaryota</taxon>
        <taxon>Metazoa</taxon>
        <taxon>Chordata</taxon>
        <taxon>Craniata</taxon>
        <taxon>Vertebrata</taxon>
        <taxon>Euteleostomi</taxon>
        <taxon>Actinopterygii</taxon>
        <taxon>Neopterygii</taxon>
        <taxon>Teleostei</taxon>
        <taxon>Neoteleostei</taxon>
        <taxon>Acanthomorphata</taxon>
        <taxon>Eupercaria</taxon>
        <taxon>Tetraodontiformes</taxon>
        <taxon>Tetradontoidea</taxon>
        <taxon>Tetraodontidae</taxon>
        <taxon>Takifugu</taxon>
    </lineage>
</organism>
<name>A0A5C6N1Z3_9TELE</name>
<dbReference type="Proteomes" id="UP000324091">
    <property type="component" value="Chromosome 5"/>
</dbReference>
<dbReference type="EMBL" id="RHFK02000018">
    <property type="protein sequence ID" value="TWW61029.1"/>
    <property type="molecule type" value="Genomic_DNA"/>
</dbReference>
<evidence type="ECO:0000256" key="8">
    <source>
        <dbReference type="SAM" id="MobiDB-lite"/>
    </source>
</evidence>
<dbReference type="InterPro" id="IPR041588">
    <property type="entry name" value="Integrase_H2C2"/>
</dbReference>
<dbReference type="InterPro" id="IPR001969">
    <property type="entry name" value="Aspartic_peptidase_AS"/>
</dbReference>
<dbReference type="GO" id="GO:0003964">
    <property type="term" value="F:RNA-directed DNA polymerase activity"/>
    <property type="evidence" value="ECO:0007669"/>
    <property type="project" value="UniProtKB-KW"/>
</dbReference>
<evidence type="ECO:0000256" key="7">
    <source>
        <dbReference type="ARBA" id="ARBA00039658"/>
    </source>
</evidence>
<gene>
    <name evidence="10" type="ORF">D4764_05G0011190</name>
</gene>
<protein>
    <recommendedName>
        <fullName evidence="7">Gypsy retrotransposon integrase-like protein 1</fullName>
    </recommendedName>
</protein>
<dbReference type="AlphaFoldDB" id="A0A5C6N1Z3"/>
<evidence type="ECO:0000256" key="2">
    <source>
        <dbReference type="ARBA" id="ARBA00022695"/>
    </source>
</evidence>
<dbReference type="InterPro" id="IPR036397">
    <property type="entry name" value="RNaseH_sf"/>
</dbReference>
<dbReference type="Pfam" id="PF17921">
    <property type="entry name" value="Integrase_H2C2"/>
    <property type="match status" value="1"/>
</dbReference>
<dbReference type="PROSITE" id="PS50994">
    <property type="entry name" value="INTEGRASE"/>
    <property type="match status" value="1"/>
</dbReference>
<keyword evidence="11" id="KW-1185">Reference proteome</keyword>
<reference evidence="10 11" key="1">
    <citation type="submission" date="2019-04" db="EMBL/GenBank/DDBJ databases">
        <title>Chromosome genome assembly for Takifugu flavidus.</title>
        <authorList>
            <person name="Xiao S."/>
        </authorList>
    </citation>
    <scope>NUCLEOTIDE SEQUENCE [LARGE SCALE GENOMIC DNA]</scope>
    <source>
        <strain evidence="10">HTHZ2018</strain>
        <tissue evidence="10">Muscle</tissue>
    </source>
</reference>
<comment type="caution">
    <text evidence="10">The sequence shown here is derived from an EMBL/GenBank/DDBJ whole genome shotgun (WGS) entry which is preliminary data.</text>
</comment>
<feature type="compositionally biased region" description="Polar residues" evidence="8">
    <location>
        <begin position="218"/>
        <end position="234"/>
    </location>
</feature>
<evidence type="ECO:0000256" key="3">
    <source>
        <dbReference type="ARBA" id="ARBA00022722"/>
    </source>
</evidence>
<evidence type="ECO:0000256" key="5">
    <source>
        <dbReference type="ARBA" id="ARBA00022801"/>
    </source>
</evidence>
<dbReference type="GO" id="GO:0004190">
    <property type="term" value="F:aspartic-type endopeptidase activity"/>
    <property type="evidence" value="ECO:0007669"/>
    <property type="project" value="InterPro"/>
</dbReference>
<evidence type="ECO:0000313" key="11">
    <source>
        <dbReference type="Proteomes" id="UP000324091"/>
    </source>
</evidence>
<dbReference type="GO" id="GO:0003676">
    <property type="term" value="F:nucleic acid binding"/>
    <property type="evidence" value="ECO:0007669"/>
    <property type="project" value="InterPro"/>
</dbReference>
<sequence length="505" mass="55338">MFEAADDGVTEDDSRYYLVVVALDQQSTRHVMQLLRDPPPHGKYAAIKELLLWSMLSLLGSDEGGFLFPHIFLRQLPHPVQAALANSPSLAAGDFRGLAEEADCVLLTARRTSVQSMLADSWQLVLEDNDQAMVAGVSSRRRKSNLCFFPPAFWPQGPALRSSMCVRDARKCQGQCSVAAVVAGEQEELLFVKDSLSGQRFLVDSGSQKSLLPPGGANLSSSGAGPQLTAANGSSTETFGTRRMALGGPVAIFVVLTTSQPMTVTLLCDISTGRSQPVVPVAWRRRVFDMVHSLSHPGVRASGKLVSAWPGLCKEVREWAAACVACQRAKVHQHTKAPLEPFTIPARRFDHMHVDLVGPLPPSHGYTHLLTMVDRTTRWPEVVPLPSTTSADVNRAFLSAWVARFGSLSNITSDRGPQFVSDLWSSMVRSLGTQVHHTTAYHPQANGLCERFHHSLKAALRATLSNDSWVDRLPWVMLGLLHLRNWSWGNRFVFQGNFAGKCTSL</sequence>
<evidence type="ECO:0000259" key="9">
    <source>
        <dbReference type="PROSITE" id="PS50994"/>
    </source>
</evidence>
<dbReference type="PROSITE" id="PS00141">
    <property type="entry name" value="ASP_PROTEASE"/>
    <property type="match status" value="1"/>
</dbReference>
<keyword evidence="2" id="KW-0548">Nucleotidyltransferase</keyword>
<dbReference type="Gene3D" id="1.10.340.70">
    <property type="match status" value="1"/>
</dbReference>
<keyword evidence="3" id="KW-0540">Nuclease</keyword>
<evidence type="ECO:0000256" key="1">
    <source>
        <dbReference type="ARBA" id="ARBA00022679"/>
    </source>
</evidence>
<dbReference type="InterPro" id="IPR050951">
    <property type="entry name" value="Retrovirus_Pol_polyprotein"/>
</dbReference>
<evidence type="ECO:0000256" key="6">
    <source>
        <dbReference type="ARBA" id="ARBA00022918"/>
    </source>
</evidence>
<keyword evidence="1" id="KW-0808">Transferase</keyword>
<dbReference type="Pfam" id="PF00665">
    <property type="entry name" value="rve"/>
    <property type="match status" value="1"/>
</dbReference>
<proteinExistence type="predicted"/>
<evidence type="ECO:0000256" key="4">
    <source>
        <dbReference type="ARBA" id="ARBA00022759"/>
    </source>
</evidence>